<evidence type="ECO:0000256" key="1">
    <source>
        <dbReference type="SAM" id="SignalP"/>
    </source>
</evidence>
<evidence type="ECO:0000313" key="3">
    <source>
        <dbReference type="Proteomes" id="UP001303046"/>
    </source>
</evidence>
<gene>
    <name evidence="2" type="primary">Necator_chrIII.g11496</name>
    <name evidence="2" type="ORF">RB195_010731</name>
</gene>
<evidence type="ECO:0000313" key="2">
    <source>
        <dbReference type="EMBL" id="KAK6743621.1"/>
    </source>
</evidence>
<keyword evidence="3" id="KW-1185">Reference proteome</keyword>
<name>A0ABR1D2G8_NECAM</name>
<evidence type="ECO:0008006" key="4">
    <source>
        <dbReference type="Google" id="ProtNLM"/>
    </source>
</evidence>
<organism evidence="2 3">
    <name type="scientific">Necator americanus</name>
    <name type="common">Human hookworm</name>
    <dbReference type="NCBI Taxonomy" id="51031"/>
    <lineage>
        <taxon>Eukaryota</taxon>
        <taxon>Metazoa</taxon>
        <taxon>Ecdysozoa</taxon>
        <taxon>Nematoda</taxon>
        <taxon>Chromadorea</taxon>
        <taxon>Rhabditida</taxon>
        <taxon>Rhabditina</taxon>
        <taxon>Rhabditomorpha</taxon>
        <taxon>Strongyloidea</taxon>
        <taxon>Ancylostomatidae</taxon>
        <taxon>Bunostominae</taxon>
        <taxon>Necator</taxon>
    </lineage>
</organism>
<comment type="caution">
    <text evidence="2">The sequence shown here is derived from an EMBL/GenBank/DDBJ whole genome shotgun (WGS) entry which is preliminary data.</text>
</comment>
<feature type="chain" id="PRO_5045206192" description="Trypsin Inhibitor like cysteine rich domain protein" evidence="1">
    <location>
        <begin position="18"/>
        <end position="90"/>
    </location>
</feature>
<dbReference type="EMBL" id="JAVFWL010000003">
    <property type="protein sequence ID" value="KAK6743621.1"/>
    <property type="molecule type" value="Genomic_DNA"/>
</dbReference>
<dbReference type="Proteomes" id="UP001303046">
    <property type="component" value="Unassembled WGS sequence"/>
</dbReference>
<reference evidence="2 3" key="1">
    <citation type="submission" date="2023-08" db="EMBL/GenBank/DDBJ databases">
        <title>A Necator americanus chromosomal reference genome.</title>
        <authorList>
            <person name="Ilik V."/>
            <person name="Petrzelkova K.J."/>
            <person name="Pardy F."/>
            <person name="Fuh T."/>
            <person name="Niatou-Singa F.S."/>
            <person name="Gouil Q."/>
            <person name="Baker L."/>
            <person name="Ritchie M.E."/>
            <person name="Jex A.R."/>
            <person name="Gazzola D."/>
            <person name="Li H."/>
            <person name="Toshio Fujiwara R."/>
            <person name="Zhan B."/>
            <person name="Aroian R.V."/>
            <person name="Pafco B."/>
            <person name="Schwarz E.M."/>
        </authorList>
    </citation>
    <scope>NUCLEOTIDE SEQUENCE [LARGE SCALE GENOMIC DNA]</scope>
    <source>
        <strain evidence="2 3">Aroian</strain>
        <tissue evidence="2">Whole animal</tissue>
    </source>
</reference>
<sequence>MLLISVLSSLILLSNNSKNECLSRCSPHITLPCSFPSLDPCMQRTCKQLCNEDNGRPMIGCFCRGSLEGRGMRTCFCGPTKNNNSTTIKF</sequence>
<protein>
    <recommendedName>
        <fullName evidence="4">Trypsin Inhibitor like cysteine rich domain protein</fullName>
    </recommendedName>
</protein>
<accession>A0ABR1D2G8</accession>
<proteinExistence type="predicted"/>
<feature type="signal peptide" evidence="1">
    <location>
        <begin position="1"/>
        <end position="17"/>
    </location>
</feature>
<keyword evidence="1" id="KW-0732">Signal</keyword>